<name>A0A9P5C667_9PLEO</name>
<feature type="domain" description="EthD" evidence="2">
    <location>
        <begin position="20"/>
        <end position="119"/>
    </location>
</feature>
<protein>
    <recommendedName>
        <fullName evidence="2">EthD domain-containing protein</fullName>
    </recommendedName>
</protein>
<evidence type="ECO:0000313" key="3">
    <source>
        <dbReference type="EMBL" id="KAF3046341.1"/>
    </source>
</evidence>
<evidence type="ECO:0000256" key="1">
    <source>
        <dbReference type="ARBA" id="ARBA00005986"/>
    </source>
</evidence>
<dbReference type="InterPro" id="IPR009799">
    <property type="entry name" value="EthD_dom"/>
</dbReference>
<dbReference type="InterPro" id="IPR011008">
    <property type="entry name" value="Dimeric_a/b-barrel"/>
</dbReference>
<dbReference type="EMBL" id="SWKV01000004">
    <property type="protein sequence ID" value="KAF3046341.1"/>
    <property type="molecule type" value="Genomic_DNA"/>
</dbReference>
<evidence type="ECO:0000259" key="2">
    <source>
        <dbReference type="Pfam" id="PF07110"/>
    </source>
</evidence>
<comment type="caution">
    <text evidence="3">The sequence shown here is derived from an EMBL/GenBank/DDBJ whole genome shotgun (WGS) entry which is preliminary data.</text>
</comment>
<proteinExistence type="inferred from homology"/>
<comment type="similarity">
    <text evidence="1">Belongs to the tpcK family.</text>
</comment>
<keyword evidence="4" id="KW-1185">Reference proteome</keyword>
<gene>
    <name evidence="3" type="ORF">E8E12_002907</name>
</gene>
<dbReference type="Pfam" id="PF07110">
    <property type="entry name" value="EthD"/>
    <property type="match status" value="1"/>
</dbReference>
<organism evidence="3 4">
    <name type="scientific">Didymella heteroderae</name>
    <dbReference type="NCBI Taxonomy" id="1769908"/>
    <lineage>
        <taxon>Eukaryota</taxon>
        <taxon>Fungi</taxon>
        <taxon>Dikarya</taxon>
        <taxon>Ascomycota</taxon>
        <taxon>Pezizomycotina</taxon>
        <taxon>Dothideomycetes</taxon>
        <taxon>Pleosporomycetidae</taxon>
        <taxon>Pleosporales</taxon>
        <taxon>Pleosporineae</taxon>
        <taxon>Didymellaceae</taxon>
        <taxon>Didymella</taxon>
    </lineage>
</organism>
<dbReference type="OrthoDB" id="2519291at2759"/>
<dbReference type="Proteomes" id="UP000758155">
    <property type="component" value="Unassembled WGS sequence"/>
</dbReference>
<evidence type="ECO:0000313" key="4">
    <source>
        <dbReference type="Proteomes" id="UP000758155"/>
    </source>
</evidence>
<dbReference type="SUPFAM" id="SSF54909">
    <property type="entry name" value="Dimeric alpha+beta barrel"/>
    <property type="match status" value="1"/>
</dbReference>
<reference evidence="3" key="1">
    <citation type="submission" date="2019-04" db="EMBL/GenBank/DDBJ databases">
        <title>Sequencing of skin fungus with MAO and IRED activity.</title>
        <authorList>
            <person name="Marsaioli A.J."/>
            <person name="Bonatto J.M.C."/>
            <person name="Reis Junior O."/>
        </authorList>
    </citation>
    <scope>NUCLEOTIDE SEQUENCE</scope>
    <source>
        <strain evidence="3">28M1</strain>
    </source>
</reference>
<dbReference type="Gene3D" id="3.30.70.100">
    <property type="match status" value="1"/>
</dbReference>
<dbReference type="GO" id="GO:0016491">
    <property type="term" value="F:oxidoreductase activity"/>
    <property type="evidence" value="ECO:0007669"/>
    <property type="project" value="InterPro"/>
</dbReference>
<dbReference type="AlphaFoldDB" id="A0A9P5C667"/>
<accession>A0A9P5C667</accession>
<sequence>MPETVLTKYPFILATVATRKEGLTRKQFWEHNESIYVPLLRKTAGKVHPLTWTRRYHIDDDECPTGVPRHIIGSPEGLDWDCFGEMTFADELHYQQFIAFMNSDIAAPIIEEEENFCDAANTKLIVMRREVSIGERAQVQKLD</sequence>